<protein>
    <submittedName>
        <fullName evidence="6">TetR family transcriptional regulator</fullName>
    </submittedName>
</protein>
<dbReference type="InterPro" id="IPR036271">
    <property type="entry name" value="Tet_transcr_reg_TetR-rel_C_sf"/>
</dbReference>
<dbReference type="InterPro" id="IPR050109">
    <property type="entry name" value="HTH-type_TetR-like_transc_reg"/>
</dbReference>
<proteinExistence type="predicted"/>
<dbReference type="Gene3D" id="1.10.10.60">
    <property type="entry name" value="Homeodomain-like"/>
    <property type="match status" value="1"/>
</dbReference>
<dbReference type="InterPro" id="IPR009057">
    <property type="entry name" value="Homeodomain-like_sf"/>
</dbReference>
<evidence type="ECO:0000313" key="6">
    <source>
        <dbReference type="EMBL" id="GHD38366.1"/>
    </source>
</evidence>
<keyword evidence="2 4" id="KW-0238">DNA-binding</keyword>
<comment type="caution">
    <text evidence="6">The sequence shown here is derived from an EMBL/GenBank/DDBJ whole genome shotgun (WGS) entry which is preliminary data.</text>
</comment>
<dbReference type="InterPro" id="IPR001647">
    <property type="entry name" value="HTH_TetR"/>
</dbReference>
<dbReference type="RefSeq" id="WP_189586985.1">
    <property type="nucleotide sequence ID" value="NZ_BMZR01000011.1"/>
</dbReference>
<keyword evidence="3" id="KW-0804">Transcription</keyword>
<accession>A0ABQ3GTY1</accession>
<dbReference type="Gene3D" id="1.10.357.10">
    <property type="entry name" value="Tetracycline Repressor, domain 2"/>
    <property type="match status" value="1"/>
</dbReference>
<name>A0ABQ3GTY1_9GAMM</name>
<evidence type="ECO:0000259" key="5">
    <source>
        <dbReference type="PROSITE" id="PS50977"/>
    </source>
</evidence>
<gene>
    <name evidence="6" type="ORF">GCM10016272_27450</name>
</gene>
<dbReference type="PANTHER" id="PTHR30055:SF234">
    <property type="entry name" value="HTH-TYPE TRANSCRIPTIONAL REGULATOR BETI"/>
    <property type="match status" value="1"/>
</dbReference>
<evidence type="ECO:0000313" key="7">
    <source>
        <dbReference type="Proteomes" id="UP000610203"/>
    </source>
</evidence>
<feature type="domain" description="HTH tetR-type" evidence="5">
    <location>
        <begin position="12"/>
        <end position="72"/>
    </location>
</feature>
<evidence type="ECO:0000256" key="1">
    <source>
        <dbReference type="ARBA" id="ARBA00023015"/>
    </source>
</evidence>
<dbReference type="PANTHER" id="PTHR30055">
    <property type="entry name" value="HTH-TYPE TRANSCRIPTIONAL REGULATOR RUTR"/>
    <property type="match status" value="1"/>
</dbReference>
<dbReference type="EMBL" id="BMZR01000011">
    <property type="protein sequence ID" value="GHD38366.1"/>
    <property type="molecule type" value="Genomic_DNA"/>
</dbReference>
<evidence type="ECO:0000256" key="4">
    <source>
        <dbReference type="PROSITE-ProRule" id="PRU00335"/>
    </source>
</evidence>
<dbReference type="PRINTS" id="PR00455">
    <property type="entry name" value="HTHTETR"/>
</dbReference>
<dbReference type="SUPFAM" id="SSF46689">
    <property type="entry name" value="Homeodomain-like"/>
    <property type="match status" value="1"/>
</dbReference>
<sequence length="214" mass="24839">MGIQERKIREFEQRGQEILDAALSLFGSDDWEQVTVEQIAKKSEVGKGTIYKHFESKNEIYVRLAIRFQKRMASEIGLLDQSMPVLDRLRCYIRAAWEMHLSSKELHRVFMFCSRAEFRAQLPSNLLTEMQEAESRVSIFTHQLMVEGIEQGLFPNKPINLLIFGLQSMFWGAIQLIWSGYLGDIDHEQHLEEVTSFMIAGLVHHNQPIPQTKD</sequence>
<feature type="DNA-binding region" description="H-T-H motif" evidence="4">
    <location>
        <begin position="35"/>
        <end position="54"/>
    </location>
</feature>
<evidence type="ECO:0000256" key="3">
    <source>
        <dbReference type="ARBA" id="ARBA00023163"/>
    </source>
</evidence>
<dbReference type="PROSITE" id="PS50977">
    <property type="entry name" value="HTH_TETR_2"/>
    <property type="match status" value="1"/>
</dbReference>
<dbReference type="SUPFAM" id="SSF48498">
    <property type="entry name" value="Tetracyclin repressor-like, C-terminal domain"/>
    <property type="match status" value="1"/>
</dbReference>
<dbReference type="Pfam" id="PF00440">
    <property type="entry name" value="TetR_N"/>
    <property type="match status" value="1"/>
</dbReference>
<organism evidence="6 7">
    <name type="scientific">Psychrobacter glaciei</name>
    <dbReference type="NCBI Taxonomy" id="619771"/>
    <lineage>
        <taxon>Bacteria</taxon>
        <taxon>Pseudomonadati</taxon>
        <taxon>Pseudomonadota</taxon>
        <taxon>Gammaproteobacteria</taxon>
        <taxon>Moraxellales</taxon>
        <taxon>Moraxellaceae</taxon>
        <taxon>Psychrobacter</taxon>
    </lineage>
</organism>
<reference evidence="7" key="1">
    <citation type="journal article" date="2019" name="Int. J. Syst. Evol. Microbiol.">
        <title>The Global Catalogue of Microorganisms (GCM) 10K type strain sequencing project: providing services to taxonomists for standard genome sequencing and annotation.</title>
        <authorList>
            <consortium name="The Broad Institute Genomics Platform"/>
            <consortium name="The Broad Institute Genome Sequencing Center for Infectious Disease"/>
            <person name="Wu L."/>
            <person name="Ma J."/>
        </authorList>
    </citation>
    <scope>NUCLEOTIDE SEQUENCE [LARGE SCALE GENOMIC DNA]</scope>
    <source>
        <strain evidence="7">KCTC 42280</strain>
    </source>
</reference>
<keyword evidence="1" id="KW-0805">Transcription regulation</keyword>
<dbReference type="Proteomes" id="UP000610203">
    <property type="component" value="Unassembled WGS sequence"/>
</dbReference>
<evidence type="ECO:0000256" key="2">
    <source>
        <dbReference type="ARBA" id="ARBA00023125"/>
    </source>
</evidence>
<keyword evidence="7" id="KW-1185">Reference proteome</keyword>